<dbReference type="AlphaFoldDB" id="A0A0C2YI62"/>
<reference evidence="2" key="2">
    <citation type="submission" date="2015-01" db="EMBL/GenBank/DDBJ databases">
        <title>Evolutionary Origins and Diversification of the Mycorrhizal Mutualists.</title>
        <authorList>
            <consortium name="DOE Joint Genome Institute"/>
            <consortium name="Mycorrhizal Genomics Consortium"/>
            <person name="Kohler A."/>
            <person name="Kuo A."/>
            <person name="Nagy L.G."/>
            <person name="Floudas D."/>
            <person name="Copeland A."/>
            <person name="Barry K.W."/>
            <person name="Cichocki N."/>
            <person name="Veneault-Fourrey C."/>
            <person name="LaButti K."/>
            <person name="Lindquist E.A."/>
            <person name="Lipzen A."/>
            <person name="Lundell T."/>
            <person name="Morin E."/>
            <person name="Murat C."/>
            <person name="Riley R."/>
            <person name="Ohm R."/>
            <person name="Sun H."/>
            <person name="Tunlid A."/>
            <person name="Henrissat B."/>
            <person name="Grigoriev I.V."/>
            <person name="Hibbett D.S."/>
            <person name="Martin F."/>
        </authorList>
    </citation>
    <scope>NUCLEOTIDE SEQUENCE [LARGE SCALE GENOMIC DNA]</scope>
    <source>
        <strain evidence="2">h7</strain>
    </source>
</reference>
<keyword evidence="2" id="KW-1185">Reference proteome</keyword>
<accession>A0A0C2YI62</accession>
<proteinExistence type="predicted"/>
<evidence type="ECO:0000313" key="1">
    <source>
        <dbReference type="EMBL" id="KIM40742.1"/>
    </source>
</evidence>
<protein>
    <submittedName>
        <fullName evidence="1">Uncharacterized protein</fullName>
    </submittedName>
</protein>
<dbReference type="Proteomes" id="UP000053424">
    <property type="component" value="Unassembled WGS sequence"/>
</dbReference>
<sequence>MSCQLSLDYLPKPVNHLDALLVIRTSRNTIADYPERPERATARRMCFNDVC</sequence>
<dbReference type="HOGENOM" id="CLU_3106598_0_0_1"/>
<name>A0A0C2YI62_HEBCY</name>
<gene>
    <name evidence="1" type="ORF">M413DRAFT_167151</name>
</gene>
<organism evidence="1 2">
    <name type="scientific">Hebeloma cylindrosporum</name>
    <dbReference type="NCBI Taxonomy" id="76867"/>
    <lineage>
        <taxon>Eukaryota</taxon>
        <taxon>Fungi</taxon>
        <taxon>Dikarya</taxon>
        <taxon>Basidiomycota</taxon>
        <taxon>Agaricomycotina</taxon>
        <taxon>Agaricomycetes</taxon>
        <taxon>Agaricomycetidae</taxon>
        <taxon>Agaricales</taxon>
        <taxon>Agaricineae</taxon>
        <taxon>Hymenogastraceae</taxon>
        <taxon>Hebeloma</taxon>
    </lineage>
</organism>
<reference evidence="1 2" key="1">
    <citation type="submission" date="2014-04" db="EMBL/GenBank/DDBJ databases">
        <authorList>
            <consortium name="DOE Joint Genome Institute"/>
            <person name="Kuo A."/>
            <person name="Gay G."/>
            <person name="Dore J."/>
            <person name="Kohler A."/>
            <person name="Nagy L.G."/>
            <person name="Floudas D."/>
            <person name="Copeland A."/>
            <person name="Barry K.W."/>
            <person name="Cichocki N."/>
            <person name="Veneault-Fourrey C."/>
            <person name="LaButti K."/>
            <person name="Lindquist E.A."/>
            <person name="Lipzen A."/>
            <person name="Lundell T."/>
            <person name="Morin E."/>
            <person name="Murat C."/>
            <person name="Sun H."/>
            <person name="Tunlid A."/>
            <person name="Henrissat B."/>
            <person name="Grigoriev I.V."/>
            <person name="Hibbett D.S."/>
            <person name="Martin F."/>
            <person name="Nordberg H.P."/>
            <person name="Cantor M.N."/>
            <person name="Hua S.X."/>
        </authorList>
    </citation>
    <scope>NUCLEOTIDE SEQUENCE [LARGE SCALE GENOMIC DNA]</scope>
    <source>
        <strain evidence="2">h7</strain>
    </source>
</reference>
<evidence type="ECO:0000313" key="2">
    <source>
        <dbReference type="Proteomes" id="UP000053424"/>
    </source>
</evidence>
<dbReference type="EMBL" id="KN831782">
    <property type="protein sequence ID" value="KIM40742.1"/>
    <property type="molecule type" value="Genomic_DNA"/>
</dbReference>